<dbReference type="AlphaFoldDB" id="A0A1V3II23"/>
<proteinExistence type="predicted"/>
<comment type="caution">
    <text evidence="1">The sequence shown here is derived from an EMBL/GenBank/DDBJ whole genome shotgun (WGS) entry which is preliminary data.</text>
</comment>
<evidence type="ECO:0000313" key="2">
    <source>
        <dbReference type="Proteomes" id="UP000189426"/>
    </source>
</evidence>
<accession>A0A1V3II23</accession>
<dbReference type="STRING" id="1908257.BKK47_02785"/>
<name>A0A1V3II23_9PAST</name>
<reference evidence="1 2" key="1">
    <citation type="submission" date="2016-10" db="EMBL/GenBank/DDBJ databases">
        <title>Rodentibacter gen. nov. and new species.</title>
        <authorList>
            <person name="Christensen H."/>
        </authorList>
    </citation>
    <scope>NUCLEOTIDE SEQUENCE [LARGE SCALE GENOMIC DNA]</scope>
    <source>
        <strain evidence="1 2">Ppn418</strain>
    </source>
</reference>
<organism evidence="1 2">
    <name type="scientific">Rodentibacter mrazii</name>
    <dbReference type="NCBI Taxonomy" id="1908257"/>
    <lineage>
        <taxon>Bacteria</taxon>
        <taxon>Pseudomonadati</taxon>
        <taxon>Pseudomonadota</taxon>
        <taxon>Gammaproteobacteria</taxon>
        <taxon>Pasteurellales</taxon>
        <taxon>Pasteurellaceae</taxon>
        <taxon>Rodentibacter</taxon>
    </lineage>
</organism>
<protein>
    <submittedName>
        <fullName evidence="1">Uncharacterized protein</fullName>
    </submittedName>
</protein>
<dbReference type="Proteomes" id="UP000189426">
    <property type="component" value="Unassembled WGS sequence"/>
</dbReference>
<dbReference type="RefSeq" id="WP_077493405.1">
    <property type="nucleotide sequence ID" value="NZ_MLHG01000016.1"/>
</dbReference>
<gene>
    <name evidence="1" type="ORF">BKK47_02785</name>
</gene>
<dbReference type="EMBL" id="MLHG01000016">
    <property type="protein sequence ID" value="OOF40849.1"/>
    <property type="molecule type" value="Genomic_DNA"/>
</dbReference>
<evidence type="ECO:0000313" key="1">
    <source>
        <dbReference type="EMBL" id="OOF40849.1"/>
    </source>
</evidence>
<sequence length="323" mass="36377">MAISDINKAMALYAQPTEFDQNAWKTAFDIANNFATTSENHRKNRENLATEDWRTAFENNKFETGIGKNNVELADLQRLYNNALKTDPSEIQSQIALNMHNTTQHDIGNKALLGQDELLKLRAQFGKPGESQMEFYNRLPEEVRKTVSPYAYYNLDNAAAQDRAKKDALMQGVLQSAEKVTIDPITGEKMRTGQYDSNLLDFELNKLIISGNASREEAEALRKKVMPVDLAAYTIPKLDLSVPFGQLPIPQQVTFPYRLDTQPPQVAAQSTVPITVEPTALPEKQNGIMMNGRFIPSEGQSKNLSDLFSWLEIEKAKARGQHW</sequence>
<keyword evidence="2" id="KW-1185">Reference proteome</keyword>